<dbReference type="PROSITE" id="PS50977">
    <property type="entry name" value="HTH_TETR_2"/>
    <property type="match status" value="1"/>
</dbReference>
<dbReference type="Gene3D" id="1.10.357.10">
    <property type="entry name" value="Tetracycline Repressor, domain 2"/>
    <property type="match status" value="1"/>
</dbReference>
<feature type="domain" description="HTH tetR-type" evidence="5">
    <location>
        <begin position="1"/>
        <end position="59"/>
    </location>
</feature>
<dbReference type="InterPro" id="IPR050109">
    <property type="entry name" value="HTH-type_TetR-like_transc_reg"/>
</dbReference>
<dbReference type="InterPro" id="IPR009057">
    <property type="entry name" value="Homeodomain-like_sf"/>
</dbReference>
<dbReference type="SUPFAM" id="SSF48498">
    <property type="entry name" value="Tetracyclin repressor-like, C-terminal domain"/>
    <property type="match status" value="1"/>
</dbReference>
<feature type="DNA-binding region" description="H-T-H motif" evidence="4">
    <location>
        <begin position="22"/>
        <end position="41"/>
    </location>
</feature>
<dbReference type="Pfam" id="PF17937">
    <property type="entry name" value="TetR_C_28"/>
    <property type="match status" value="1"/>
</dbReference>
<evidence type="ECO:0000256" key="1">
    <source>
        <dbReference type="ARBA" id="ARBA00023015"/>
    </source>
</evidence>
<protein>
    <submittedName>
        <fullName evidence="6">TetR/AcrR family transcriptional regulator</fullName>
    </submittedName>
</protein>
<dbReference type="EMBL" id="VCKZ01000001">
    <property type="protein sequence ID" value="TMR42432.1"/>
    <property type="molecule type" value="Genomic_DNA"/>
</dbReference>
<dbReference type="SUPFAM" id="SSF46689">
    <property type="entry name" value="Homeodomain-like"/>
    <property type="match status" value="1"/>
</dbReference>
<evidence type="ECO:0000313" key="7">
    <source>
        <dbReference type="Proteomes" id="UP000305238"/>
    </source>
</evidence>
<dbReference type="RefSeq" id="WP_138631927.1">
    <property type="nucleotide sequence ID" value="NZ_JASWDG010000232.1"/>
</dbReference>
<dbReference type="PRINTS" id="PR00455">
    <property type="entry name" value="HTHTETR"/>
</dbReference>
<evidence type="ECO:0000256" key="2">
    <source>
        <dbReference type="ARBA" id="ARBA00023125"/>
    </source>
</evidence>
<dbReference type="InterPro" id="IPR001647">
    <property type="entry name" value="HTH_TetR"/>
</dbReference>
<keyword evidence="2 4" id="KW-0238">DNA-binding</keyword>
<evidence type="ECO:0000256" key="4">
    <source>
        <dbReference type="PROSITE-ProRule" id="PRU00335"/>
    </source>
</evidence>
<evidence type="ECO:0000259" key="5">
    <source>
        <dbReference type="PROSITE" id="PS50977"/>
    </source>
</evidence>
<dbReference type="Proteomes" id="UP000305238">
    <property type="component" value="Unassembled WGS sequence"/>
</dbReference>
<dbReference type="InterPro" id="IPR036271">
    <property type="entry name" value="Tet_transcr_reg_TetR-rel_C_sf"/>
</dbReference>
<evidence type="ECO:0000313" key="6">
    <source>
        <dbReference type="EMBL" id="TMR42432.1"/>
    </source>
</evidence>
<organism evidence="6 7">
    <name type="scientific">Actinomadura geliboluensis</name>
    <dbReference type="NCBI Taxonomy" id="882440"/>
    <lineage>
        <taxon>Bacteria</taxon>
        <taxon>Bacillati</taxon>
        <taxon>Actinomycetota</taxon>
        <taxon>Actinomycetes</taxon>
        <taxon>Streptosporangiales</taxon>
        <taxon>Thermomonosporaceae</taxon>
        <taxon>Actinomadura</taxon>
    </lineage>
</organism>
<dbReference type="OrthoDB" id="9806334at2"/>
<dbReference type="Pfam" id="PF00440">
    <property type="entry name" value="TetR_N"/>
    <property type="match status" value="1"/>
</dbReference>
<keyword evidence="7" id="KW-1185">Reference proteome</keyword>
<dbReference type="AlphaFoldDB" id="A0A5S4HBV8"/>
<dbReference type="InterPro" id="IPR041479">
    <property type="entry name" value="TetR_CgmR_C"/>
</dbReference>
<reference evidence="6 7" key="1">
    <citation type="submission" date="2019-05" db="EMBL/GenBank/DDBJ databases">
        <title>Draft genome sequence of Actinomadura geliboluensis A8036.</title>
        <authorList>
            <person name="Saricaoglu S."/>
            <person name="Isik K."/>
        </authorList>
    </citation>
    <scope>NUCLEOTIDE SEQUENCE [LARGE SCALE GENOMIC DNA]</scope>
    <source>
        <strain evidence="6 7">A8036</strain>
    </source>
</reference>
<name>A0A5S4HBV8_9ACTN</name>
<proteinExistence type="predicted"/>
<comment type="caution">
    <text evidence="6">The sequence shown here is derived from an EMBL/GenBank/DDBJ whole genome shotgun (WGS) entry which is preliminary data.</text>
</comment>
<dbReference type="GO" id="GO:0000976">
    <property type="term" value="F:transcription cis-regulatory region binding"/>
    <property type="evidence" value="ECO:0007669"/>
    <property type="project" value="TreeGrafter"/>
</dbReference>
<keyword evidence="1" id="KW-0805">Transcription regulation</keyword>
<dbReference type="GO" id="GO:0003700">
    <property type="term" value="F:DNA-binding transcription factor activity"/>
    <property type="evidence" value="ECO:0007669"/>
    <property type="project" value="TreeGrafter"/>
</dbReference>
<dbReference type="PANTHER" id="PTHR30055:SF234">
    <property type="entry name" value="HTH-TYPE TRANSCRIPTIONAL REGULATOR BETI"/>
    <property type="match status" value="1"/>
</dbReference>
<sequence>MRDRILDAVERILIAGGADAIRLDAVAAEAGVSKGGLLHHFRSKRALIEGVLGRLVERFEAELPPPGSPPGSFTRAWLDATIPEEDGAPDDRFDQVAVALLAGISGGPEVQAVLRQCYERWQQRICDDGLDPATATLVRLAVDGWWMARLLGLAPPRDGLHTEVRARLTALISEEH</sequence>
<dbReference type="PANTHER" id="PTHR30055">
    <property type="entry name" value="HTH-TYPE TRANSCRIPTIONAL REGULATOR RUTR"/>
    <property type="match status" value="1"/>
</dbReference>
<evidence type="ECO:0000256" key="3">
    <source>
        <dbReference type="ARBA" id="ARBA00023163"/>
    </source>
</evidence>
<accession>A0A5S4HBV8</accession>
<keyword evidence="3" id="KW-0804">Transcription</keyword>
<gene>
    <name evidence="6" type="ORF">ETD96_00005</name>
</gene>